<feature type="region of interest" description="Disordered" evidence="1">
    <location>
        <begin position="23"/>
        <end position="43"/>
    </location>
</feature>
<dbReference type="Proteomes" id="UP000530660">
    <property type="component" value="Unassembled WGS sequence"/>
</dbReference>
<name>A0A7J7IJ51_9RHOD</name>
<organism evidence="2 3">
    <name type="scientific">Cyanidiococcus yangmingshanensis</name>
    <dbReference type="NCBI Taxonomy" id="2690220"/>
    <lineage>
        <taxon>Eukaryota</taxon>
        <taxon>Rhodophyta</taxon>
        <taxon>Bangiophyceae</taxon>
        <taxon>Cyanidiales</taxon>
        <taxon>Cyanidiaceae</taxon>
        <taxon>Cyanidiococcus</taxon>
    </lineage>
</organism>
<accession>A0A7J7IJ51</accession>
<gene>
    <name evidence="2" type="ORF">F1559_003925</name>
</gene>
<keyword evidence="3" id="KW-1185">Reference proteome</keyword>
<reference evidence="2 3" key="1">
    <citation type="journal article" date="2020" name="J. Phycol.">
        <title>Comparative genome analysis reveals Cyanidiococcus gen. nov., a new extremophilic red algal genus sister to Cyanidioschyzon (Cyanidioschyzonaceae, Rhodophyta).</title>
        <authorList>
            <person name="Liu S.-L."/>
            <person name="Chiang Y.-R."/>
            <person name="Yoon H.S."/>
            <person name="Fu H.-Y."/>
        </authorList>
    </citation>
    <scope>NUCLEOTIDE SEQUENCE [LARGE SCALE GENOMIC DNA]</scope>
    <source>
        <strain evidence="2 3">THAL066</strain>
    </source>
</reference>
<evidence type="ECO:0000256" key="1">
    <source>
        <dbReference type="SAM" id="MobiDB-lite"/>
    </source>
</evidence>
<dbReference type="EMBL" id="VWRR01000010">
    <property type="protein sequence ID" value="KAF6002537.1"/>
    <property type="molecule type" value="Genomic_DNA"/>
</dbReference>
<dbReference type="AlphaFoldDB" id="A0A7J7IJ51"/>
<proteinExistence type="predicted"/>
<evidence type="ECO:0000313" key="3">
    <source>
        <dbReference type="Proteomes" id="UP000530660"/>
    </source>
</evidence>
<comment type="caution">
    <text evidence="2">The sequence shown here is derived from an EMBL/GenBank/DDBJ whole genome shotgun (WGS) entry which is preliminary data.</text>
</comment>
<evidence type="ECO:0000313" key="2">
    <source>
        <dbReference type="EMBL" id="KAF6002537.1"/>
    </source>
</evidence>
<protein>
    <submittedName>
        <fullName evidence="2">Uncharacterized protein</fullName>
    </submittedName>
</protein>
<sequence length="202" mass="22012">MAMDNLGEDEAFEAKFETTNFCASASAEGSRSTTEQSATSSTMPLERLIKLTEQTSHQEAQDHKPPDRAIPPAMSRLAEKYILEAFGLVEELIGCARHVLKAGPSSVHVPQFRDSDQASTVEGKLAAYGAGCVVVGATSQDAAFKRLAEAFCATYQQRDLALAKFCAERLMICIPGGIIPERSSKLRGILEDIQRHKQAYFL</sequence>